<dbReference type="EMBL" id="LR796481">
    <property type="protein sequence ID" value="CAB4147818.1"/>
    <property type="molecule type" value="Genomic_DNA"/>
</dbReference>
<reference evidence="1" key="1">
    <citation type="submission" date="2020-04" db="EMBL/GenBank/DDBJ databases">
        <authorList>
            <person name="Chiriac C."/>
            <person name="Salcher M."/>
            <person name="Ghai R."/>
            <person name="Kavagutti S V."/>
        </authorList>
    </citation>
    <scope>NUCLEOTIDE SEQUENCE</scope>
</reference>
<sequence>MTDVIDPCTYCGNSTAFGFGRFVNRLPVDDGWGCAECSGFNCDECDTQIYLDCEVRDADGWNYHPSCLPLDQHVGDPDDPEDEGCGCDLCYLQQKATTTGEE</sequence>
<evidence type="ECO:0000313" key="1">
    <source>
        <dbReference type="EMBL" id="CAB4137580.1"/>
    </source>
</evidence>
<name>A0A6J5LXS2_9CAUD</name>
<proteinExistence type="predicted"/>
<dbReference type="EMBL" id="LR796338">
    <property type="protein sequence ID" value="CAB4137580.1"/>
    <property type="molecule type" value="Genomic_DNA"/>
</dbReference>
<organism evidence="1">
    <name type="scientific">uncultured Caudovirales phage</name>
    <dbReference type="NCBI Taxonomy" id="2100421"/>
    <lineage>
        <taxon>Viruses</taxon>
        <taxon>Duplodnaviria</taxon>
        <taxon>Heunggongvirae</taxon>
        <taxon>Uroviricota</taxon>
        <taxon>Caudoviricetes</taxon>
        <taxon>Peduoviridae</taxon>
        <taxon>Maltschvirus</taxon>
        <taxon>Maltschvirus maltsch</taxon>
    </lineage>
</organism>
<protein>
    <submittedName>
        <fullName evidence="1">Uncharacterized protein</fullName>
    </submittedName>
</protein>
<gene>
    <name evidence="1" type="ORF">UFOVP325_51</name>
    <name evidence="2" type="ORF">UFOVP430_46</name>
</gene>
<evidence type="ECO:0000313" key="2">
    <source>
        <dbReference type="EMBL" id="CAB4147818.1"/>
    </source>
</evidence>
<accession>A0A6J5LXS2</accession>